<organism evidence="1">
    <name type="scientific">Rhizophora mucronata</name>
    <name type="common">Asiatic mangrove</name>
    <dbReference type="NCBI Taxonomy" id="61149"/>
    <lineage>
        <taxon>Eukaryota</taxon>
        <taxon>Viridiplantae</taxon>
        <taxon>Streptophyta</taxon>
        <taxon>Embryophyta</taxon>
        <taxon>Tracheophyta</taxon>
        <taxon>Spermatophyta</taxon>
        <taxon>Magnoliopsida</taxon>
        <taxon>eudicotyledons</taxon>
        <taxon>Gunneridae</taxon>
        <taxon>Pentapetalae</taxon>
        <taxon>rosids</taxon>
        <taxon>fabids</taxon>
        <taxon>Malpighiales</taxon>
        <taxon>Rhizophoraceae</taxon>
        <taxon>Rhizophora</taxon>
    </lineage>
</organism>
<name>A0A2P2QUX0_RHIMU</name>
<dbReference type="AlphaFoldDB" id="A0A2P2QUX0"/>
<protein>
    <submittedName>
        <fullName evidence="1">Uncharacterized protein</fullName>
    </submittedName>
</protein>
<accession>A0A2P2QUX0</accession>
<sequence>MLQSTQEPLFYVLGTGLKISRQCLLRCHPRLF</sequence>
<reference evidence="1" key="1">
    <citation type="submission" date="2018-02" db="EMBL/GenBank/DDBJ databases">
        <title>Rhizophora mucronata_Transcriptome.</title>
        <authorList>
            <person name="Meera S.P."/>
            <person name="Sreeshan A."/>
            <person name="Augustine A."/>
        </authorList>
    </citation>
    <scope>NUCLEOTIDE SEQUENCE</scope>
    <source>
        <tissue evidence="1">Leaf</tissue>
    </source>
</reference>
<evidence type="ECO:0000313" key="1">
    <source>
        <dbReference type="EMBL" id="MBX70674.1"/>
    </source>
</evidence>
<proteinExistence type="predicted"/>
<dbReference type="EMBL" id="GGEC01090190">
    <property type="protein sequence ID" value="MBX70674.1"/>
    <property type="molecule type" value="Transcribed_RNA"/>
</dbReference>